<organism evidence="9 10">
    <name type="scientific">Limimaricola cinnabarinus LL-001</name>
    <dbReference type="NCBI Taxonomy" id="1337093"/>
    <lineage>
        <taxon>Bacteria</taxon>
        <taxon>Pseudomonadati</taxon>
        <taxon>Pseudomonadota</taxon>
        <taxon>Alphaproteobacteria</taxon>
        <taxon>Rhodobacterales</taxon>
        <taxon>Paracoccaceae</taxon>
        <taxon>Limimaricola</taxon>
    </lineage>
</organism>
<dbReference type="Pfam" id="PF01497">
    <property type="entry name" value="Peripla_BP_2"/>
    <property type="match status" value="1"/>
</dbReference>
<evidence type="ECO:0000256" key="3">
    <source>
        <dbReference type="ARBA" id="ARBA00022448"/>
    </source>
</evidence>
<comment type="subcellular location">
    <subcellularLocation>
        <location evidence="1">Cell envelope</location>
    </subcellularLocation>
</comment>
<dbReference type="Gene3D" id="3.40.50.1980">
    <property type="entry name" value="Nitrogenase molybdenum iron protein domain"/>
    <property type="match status" value="2"/>
</dbReference>
<feature type="coiled-coil region" evidence="6">
    <location>
        <begin position="148"/>
        <end position="175"/>
    </location>
</feature>
<feature type="chain" id="PRO_5004638082" evidence="7">
    <location>
        <begin position="19"/>
        <end position="325"/>
    </location>
</feature>
<keyword evidence="4" id="KW-0408">Iron</keyword>
<dbReference type="OrthoDB" id="1846031at2"/>
<evidence type="ECO:0000256" key="7">
    <source>
        <dbReference type="SAM" id="SignalP"/>
    </source>
</evidence>
<keyword evidence="10" id="KW-1185">Reference proteome</keyword>
<dbReference type="InterPro" id="IPR051313">
    <property type="entry name" value="Bact_iron-sidero_bind"/>
</dbReference>
<evidence type="ECO:0000256" key="4">
    <source>
        <dbReference type="ARBA" id="ARBA00022496"/>
    </source>
</evidence>
<comment type="similarity">
    <text evidence="2">Belongs to the bacterial solute-binding protein 8 family.</text>
</comment>
<evidence type="ECO:0000313" key="9">
    <source>
        <dbReference type="EMBL" id="GAD57698.1"/>
    </source>
</evidence>
<feature type="domain" description="Fe/B12 periplasmic-binding" evidence="8">
    <location>
        <begin position="40"/>
        <end position="307"/>
    </location>
</feature>
<dbReference type="SUPFAM" id="SSF53807">
    <property type="entry name" value="Helical backbone' metal receptor"/>
    <property type="match status" value="1"/>
</dbReference>
<keyword evidence="4" id="KW-0410">Iron transport</keyword>
<evidence type="ECO:0000256" key="2">
    <source>
        <dbReference type="ARBA" id="ARBA00008814"/>
    </source>
</evidence>
<keyword evidence="5 7" id="KW-0732">Signal</keyword>
<dbReference type="eggNOG" id="COG0614">
    <property type="taxonomic scope" value="Bacteria"/>
</dbReference>
<dbReference type="InterPro" id="IPR002491">
    <property type="entry name" value="ABC_transptr_periplasmic_BD"/>
</dbReference>
<dbReference type="PANTHER" id="PTHR30532">
    <property type="entry name" value="IRON III DICITRATE-BINDING PERIPLASMIC PROTEIN"/>
    <property type="match status" value="1"/>
</dbReference>
<dbReference type="PROSITE" id="PS50983">
    <property type="entry name" value="FE_B12_PBP"/>
    <property type="match status" value="1"/>
</dbReference>
<evidence type="ECO:0000259" key="8">
    <source>
        <dbReference type="PROSITE" id="PS50983"/>
    </source>
</evidence>
<dbReference type="Proteomes" id="UP000016566">
    <property type="component" value="Unassembled WGS sequence"/>
</dbReference>
<feature type="signal peptide" evidence="7">
    <location>
        <begin position="1"/>
        <end position="18"/>
    </location>
</feature>
<proteinExistence type="inferred from homology"/>
<dbReference type="STRING" id="1337093.MBELCI_3750"/>
<keyword evidence="6" id="KW-0175">Coiled coil</keyword>
<dbReference type="RefSeq" id="WP_021695795.1">
    <property type="nucleotide sequence ID" value="NZ_BATB01000136.1"/>
</dbReference>
<dbReference type="AlphaFoldDB" id="U3ASJ4"/>
<evidence type="ECO:0000313" key="10">
    <source>
        <dbReference type="Proteomes" id="UP000016566"/>
    </source>
</evidence>
<keyword evidence="3" id="KW-0813">Transport</keyword>
<name>U3ASJ4_9RHOB</name>
<dbReference type="GO" id="GO:1901678">
    <property type="term" value="P:iron coordination entity transport"/>
    <property type="evidence" value="ECO:0007669"/>
    <property type="project" value="UniProtKB-ARBA"/>
</dbReference>
<evidence type="ECO:0000256" key="6">
    <source>
        <dbReference type="SAM" id="Coils"/>
    </source>
</evidence>
<keyword evidence="4" id="KW-0406">Ion transport</keyword>
<protein>
    <submittedName>
        <fullName evidence="9">ABC-type Fe3+-hydroxamate transport system, periplasmic component</fullName>
    </submittedName>
</protein>
<accession>U3ASJ4</accession>
<dbReference type="CDD" id="cd01146">
    <property type="entry name" value="FhuD"/>
    <property type="match status" value="1"/>
</dbReference>
<evidence type="ECO:0000256" key="1">
    <source>
        <dbReference type="ARBA" id="ARBA00004196"/>
    </source>
</evidence>
<comment type="caution">
    <text evidence="9">The sequence shown here is derived from an EMBL/GenBank/DDBJ whole genome shotgun (WGS) entry which is preliminary data.</text>
</comment>
<dbReference type="PANTHER" id="PTHR30532:SF24">
    <property type="entry name" value="FERRIC ENTEROBACTIN-BINDING PERIPLASMIC PROTEIN FEPB"/>
    <property type="match status" value="1"/>
</dbReference>
<reference evidence="9" key="1">
    <citation type="journal article" date="2013" name="Genome Announc.">
        <title>Draft Genome Sequence of Loktanella cinnabarina LL-001T, Isolated from Deep-Sea Floor Sediment.</title>
        <authorList>
            <person name="Nishi S."/>
            <person name="Tsubouchi T."/>
            <person name="Takaki Y."/>
            <person name="Koyanagi R."/>
            <person name="Satoh N."/>
            <person name="Maruyama T."/>
            <person name="Hatada Y."/>
        </authorList>
    </citation>
    <scope>NUCLEOTIDE SEQUENCE [LARGE SCALE GENOMIC DNA]</scope>
    <source>
        <strain evidence="9">LL-001</strain>
    </source>
</reference>
<gene>
    <name evidence="9" type="ORF">MBELCI_3750</name>
</gene>
<evidence type="ECO:0000256" key="5">
    <source>
        <dbReference type="ARBA" id="ARBA00022729"/>
    </source>
</evidence>
<dbReference type="GO" id="GO:0030288">
    <property type="term" value="C:outer membrane-bounded periplasmic space"/>
    <property type="evidence" value="ECO:0007669"/>
    <property type="project" value="TreeGrafter"/>
</dbReference>
<sequence>MRLTLAALLIGTAFPAAAQEFPQQFTTRFGTVRLDAPPERVVSLDFGGVDNLLALGVAPVAIRYWYGSDEFGVWDWAQDALGNQTPEVLRGEINIERIAALDPDVILAMASGITSDQYALLSRIAPVVAAPKGRSDYGTPWQERARLAGRATGRLDEAEAQIEAIEARLAQAARQHPEWQGQSVAVAFHWNEQPGAYTSEDIRPQLFAELGFVTPEAFDTARSGNAFWAGFSSEDLSPLDTDLLVWLDDGEVVGKLKALALRKGLRAHREGRELYADEVLTAAFSHGSLLSLPYVIDEMLPLVEAAVDGDPATPVQSTHEAGLAP</sequence>
<dbReference type="EMBL" id="BATB01000136">
    <property type="protein sequence ID" value="GAD57698.1"/>
    <property type="molecule type" value="Genomic_DNA"/>
</dbReference>